<protein>
    <recommendedName>
        <fullName evidence="4">Porin</fullName>
    </recommendedName>
</protein>
<sequence>MKLTLKSLATLTLLATSASHAAVIYQANDGSNIDLYGRLGFNISDKKTGDTSGDFDARIGFFCPPGYQ</sequence>
<gene>
    <name evidence="2" type="ORF">NCTC7303_02667</name>
</gene>
<dbReference type="AlphaFoldDB" id="A0A379SN55"/>
<organism evidence="2 3">
    <name type="scientific">Salmonella enterica subsp. arizonae</name>
    <dbReference type="NCBI Taxonomy" id="59203"/>
    <lineage>
        <taxon>Bacteria</taxon>
        <taxon>Pseudomonadati</taxon>
        <taxon>Pseudomonadota</taxon>
        <taxon>Gammaproteobacteria</taxon>
        <taxon>Enterobacterales</taxon>
        <taxon>Enterobacteriaceae</taxon>
        <taxon>Salmonella</taxon>
    </lineage>
</organism>
<evidence type="ECO:0000313" key="3">
    <source>
        <dbReference type="Proteomes" id="UP000255443"/>
    </source>
</evidence>
<feature type="chain" id="PRO_5016796839" description="Porin" evidence="1">
    <location>
        <begin position="22"/>
        <end position="68"/>
    </location>
</feature>
<evidence type="ECO:0000313" key="2">
    <source>
        <dbReference type="EMBL" id="SUG30448.1"/>
    </source>
</evidence>
<name>A0A379SN55_SALER</name>
<accession>A0A379SN55</accession>
<evidence type="ECO:0008006" key="4">
    <source>
        <dbReference type="Google" id="ProtNLM"/>
    </source>
</evidence>
<feature type="signal peptide" evidence="1">
    <location>
        <begin position="1"/>
        <end position="21"/>
    </location>
</feature>
<evidence type="ECO:0000256" key="1">
    <source>
        <dbReference type="SAM" id="SignalP"/>
    </source>
</evidence>
<dbReference type="Proteomes" id="UP000255443">
    <property type="component" value="Unassembled WGS sequence"/>
</dbReference>
<reference evidence="2 3" key="1">
    <citation type="submission" date="2018-06" db="EMBL/GenBank/DDBJ databases">
        <authorList>
            <consortium name="Pathogen Informatics"/>
            <person name="Doyle S."/>
        </authorList>
    </citation>
    <scope>NUCLEOTIDE SEQUENCE [LARGE SCALE GENOMIC DNA]</scope>
    <source>
        <strain evidence="2 3">NCTC7303</strain>
    </source>
</reference>
<dbReference type="EMBL" id="UGXC01000002">
    <property type="protein sequence ID" value="SUG30448.1"/>
    <property type="molecule type" value="Genomic_DNA"/>
</dbReference>
<keyword evidence="1" id="KW-0732">Signal</keyword>
<proteinExistence type="predicted"/>